<gene>
    <name evidence="22" type="ORF">HLY00_4934</name>
</gene>
<dbReference type="InterPro" id="IPR015813">
    <property type="entry name" value="Pyrv/PenolPyrv_kinase-like_dom"/>
</dbReference>
<dbReference type="InterPro" id="IPR001020">
    <property type="entry name" value="PTS_HPr_His_P_site"/>
</dbReference>
<evidence type="ECO:0000256" key="2">
    <source>
        <dbReference type="ARBA" id="ARBA00001113"/>
    </source>
</evidence>
<keyword evidence="13" id="KW-0762">Sugar transport</keyword>
<comment type="similarity">
    <text evidence="7">Belongs to the PEP-utilizing enzyme family.</text>
</comment>
<keyword evidence="23" id="KW-1185">Reference proteome</keyword>
<dbReference type="PRINTS" id="PR00107">
    <property type="entry name" value="PHOSPHOCPHPR"/>
</dbReference>
<feature type="domain" description="PTS EIIA type-4" evidence="20">
    <location>
        <begin position="6"/>
        <end position="148"/>
    </location>
</feature>
<dbReference type="InterPro" id="IPR035895">
    <property type="entry name" value="HPr-like_sf"/>
</dbReference>
<dbReference type="Gene3D" id="1.10.274.10">
    <property type="entry name" value="PtsI, HPr-binding domain"/>
    <property type="match status" value="1"/>
</dbReference>
<evidence type="ECO:0000256" key="3">
    <source>
        <dbReference type="ARBA" id="ARBA00001946"/>
    </source>
</evidence>
<dbReference type="Gene3D" id="3.30.1340.10">
    <property type="entry name" value="HPr-like"/>
    <property type="match status" value="1"/>
</dbReference>
<dbReference type="Pfam" id="PF00391">
    <property type="entry name" value="PEP-utilizers"/>
    <property type="match status" value="1"/>
</dbReference>
<evidence type="ECO:0000256" key="17">
    <source>
        <dbReference type="ARBA" id="ARBA00022777"/>
    </source>
</evidence>
<evidence type="ECO:0000256" key="1">
    <source>
        <dbReference type="ARBA" id="ARBA00000683"/>
    </source>
</evidence>
<dbReference type="GO" id="GO:0016020">
    <property type="term" value="C:membrane"/>
    <property type="evidence" value="ECO:0007669"/>
    <property type="project" value="InterPro"/>
</dbReference>
<dbReference type="InterPro" id="IPR008731">
    <property type="entry name" value="PTS_EIN"/>
</dbReference>
<dbReference type="PROSITE" id="PS51096">
    <property type="entry name" value="PTS_EIIA_TYPE_4"/>
    <property type="match status" value="1"/>
</dbReference>
<dbReference type="Pfam" id="PF00381">
    <property type="entry name" value="PTS-HPr"/>
    <property type="match status" value="1"/>
</dbReference>
<evidence type="ECO:0000256" key="7">
    <source>
        <dbReference type="ARBA" id="ARBA00007837"/>
    </source>
</evidence>
<reference evidence="22 23" key="1">
    <citation type="submission" date="2020-05" db="EMBL/GenBank/DDBJ databases">
        <title>Draft genome sequence of Mycobacterium hippocampi DL, isolated from European seabass, Dicentrarchus labrax, reared in fish farms.</title>
        <authorList>
            <person name="Stathopoulou P."/>
            <person name="Asimakis E."/>
            <person name="Tzokas K."/>
            <person name="Batargias C."/>
            <person name="Tsiamis G."/>
        </authorList>
    </citation>
    <scope>NUCLEOTIDE SEQUENCE [LARGE SCALE GENOMIC DNA]</scope>
    <source>
        <strain evidence="22 23">DL</strain>
    </source>
</reference>
<dbReference type="SUPFAM" id="SSF55594">
    <property type="entry name" value="HPr-like"/>
    <property type="match status" value="1"/>
</dbReference>
<evidence type="ECO:0000256" key="15">
    <source>
        <dbReference type="ARBA" id="ARBA00022683"/>
    </source>
</evidence>
<comment type="subcellular location">
    <subcellularLocation>
        <location evidence="6">Cytoplasm</location>
    </subcellularLocation>
</comment>
<evidence type="ECO:0000256" key="8">
    <source>
        <dbReference type="ARBA" id="ARBA00012095"/>
    </source>
</evidence>
<feature type="domain" description="HPr" evidence="21">
    <location>
        <begin position="156"/>
        <end position="246"/>
    </location>
</feature>
<dbReference type="GO" id="GO:0008965">
    <property type="term" value="F:phosphoenolpyruvate-protein phosphotransferase activity"/>
    <property type="evidence" value="ECO:0007669"/>
    <property type="project" value="UniProtKB-EC"/>
</dbReference>
<dbReference type="GO" id="GO:0047324">
    <property type="term" value="F:phosphoenolpyruvate-glycerone phosphotransferase activity"/>
    <property type="evidence" value="ECO:0007669"/>
    <property type="project" value="UniProtKB-EC"/>
</dbReference>
<evidence type="ECO:0000256" key="4">
    <source>
        <dbReference type="ARBA" id="ARBA00002788"/>
    </source>
</evidence>
<comment type="function">
    <text evidence="5">General (non sugar-specific) component of the phosphoenolpyruvate-dependent sugar phosphotransferase system (sugar PTS). This major carbohydrate active-transport system catalyzes the phosphorylation of incoming sugar substrates concomitantly with their translocation across the cell membrane. The phosphoryl group from phosphoenolpyruvate (PEP) is transferred to the phosphoryl carrier protein HPr by enzyme I. Phospho-HPr then transfers it to the PTS EIIA domain.</text>
</comment>
<dbReference type="CDD" id="cd00367">
    <property type="entry name" value="PTS-HPr_like"/>
    <property type="match status" value="1"/>
</dbReference>
<keyword evidence="18" id="KW-0460">Magnesium</keyword>
<dbReference type="SUPFAM" id="SSF53062">
    <property type="entry name" value="PTS system fructose IIA component-like"/>
    <property type="match status" value="1"/>
</dbReference>
<keyword evidence="11" id="KW-0813">Transport</keyword>
<evidence type="ECO:0000313" key="23">
    <source>
        <dbReference type="Proteomes" id="UP000570517"/>
    </source>
</evidence>
<dbReference type="NCBIfam" id="TIGR01417">
    <property type="entry name" value="PTS_I_fam"/>
    <property type="match status" value="1"/>
</dbReference>
<dbReference type="InterPro" id="IPR023151">
    <property type="entry name" value="PEP_util_CS"/>
</dbReference>
<dbReference type="GO" id="GO:0046872">
    <property type="term" value="F:metal ion binding"/>
    <property type="evidence" value="ECO:0007669"/>
    <property type="project" value="UniProtKB-KW"/>
</dbReference>
<dbReference type="InterPro" id="IPR040442">
    <property type="entry name" value="Pyrv_kinase-like_dom_sf"/>
</dbReference>
<dbReference type="AlphaFoldDB" id="A0A850PKA2"/>
<evidence type="ECO:0000256" key="5">
    <source>
        <dbReference type="ARBA" id="ARBA00003681"/>
    </source>
</evidence>
<dbReference type="GO" id="GO:0009401">
    <property type="term" value="P:phosphoenolpyruvate-dependent sugar phosphotransferase system"/>
    <property type="evidence" value="ECO:0007669"/>
    <property type="project" value="UniProtKB-KW"/>
</dbReference>
<comment type="catalytic activity">
    <reaction evidence="1">
        <text>L-histidyl-[protein] + phosphoenolpyruvate = N(pros)-phospho-L-histidyl-[protein] + pyruvate</text>
        <dbReference type="Rhea" id="RHEA:23880"/>
        <dbReference type="Rhea" id="RHEA-COMP:9745"/>
        <dbReference type="Rhea" id="RHEA-COMP:9746"/>
        <dbReference type="ChEBI" id="CHEBI:15361"/>
        <dbReference type="ChEBI" id="CHEBI:29979"/>
        <dbReference type="ChEBI" id="CHEBI:58702"/>
        <dbReference type="ChEBI" id="CHEBI:64837"/>
        <dbReference type="EC" id="2.7.3.9"/>
    </reaction>
</comment>
<dbReference type="PROSITE" id="PS51350">
    <property type="entry name" value="PTS_HPR_DOM"/>
    <property type="match status" value="1"/>
</dbReference>
<dbReference type="PRINTS" id="PR01736">
    <property type="entry name" value="PHPHTRNFRASE"/>
</dbReference>
<dbReference type="InterPro" id="IPR006318">
    <property type="entry name" value="PTS_EI-like"/>
</dbReference>
<evidence type="ECO:0000256" key="12">
    <source>
        <dbReference type="ARBA" id="ARBA00022490"/>
    </source>
</evidence>
<evidence type="ECO:0000313" key="22">
    <source>
        <dbReference type="EMBL" id="NVN48774.1"/>
    </source>
</evidence>
<comment type="function">
    <text evidence="4">Component of the dihydroxyacetone kinase complex, which is responsible for the phosphoenolpyruvate (PEP)-dependent phosphorylation of dihydroxyacetone. DhaM serves as the phosphoryl donor. Is phosphorylated by phosphoenolpyruvate in an EI- and HPr-dependent reaction, and a phosphorelay system on histidine residues finally leads to phosphoryl transfer to DhaL and dihydroxyacetone.</text>
</comment>
<dbReference type="Pfam" id="PF03610">
    <property type="entry name" value="EIIA-man"/>
    <property type="match status" value="1"/>
</dbReference>
<evidence type="ECO:0000256" key="11">
    <source>
        <dbReference type="ARBA" id="ARBA00022448"/>
    </source>
</evidence>
<dbReference type="EMBL" id="JABFYL010000005">
    <property type="protein sequence ID" value="NVN48774.1"/>
    <property type="molecule type" value="Genomic_DNA"/>
</dbReference>
<dbReference type="InterPro" id="IPR036662">
    <property type="entry name" value="PTS_EIIA_man-typ_sf"/>
</dbReference>
<dbReference type="SUPFAM" id="SSF47831">
    <property type="entry name" value="Enzyme I of the PEP:sugar phosphotransferase system HPr-binding (sub)domain"/>
    <property type="match status" value="1"/>
</dbReference>
<accession>A0A850PKA2</accession>
<comment type="catalytic activity">
    <reaction evidence="2">
        <text>dihydroxyacetone + phosphoenolpyruvate = dihydroxyacetone phosphate + pyruvate</text>
        <dbReference type="Rhea" id="RHEA:18381"/>
        <dbReference type="ChEBI" id="CHEBI:15361"/>
        <dbReference type="ChEBI" id="CHEBI:16016"/>
        <dbReference type="ChEBI" id="CHEBI:57642"/>
        <dbReference type="ChEBI" id="CHEBI:58702"/>
        <dbReference type="EC" id="2.7.1.121"/>
    </reaction>
</comment>
<dbReference type="InterPro" id="IPR036618">
    <property type="entry name" value="PtsI_HPr-bd_sf"/>
</dbReference>
<dbReference type="Gene3D" id="3.20.20.60">
    <property type="entry name" value="Phosphoenolpyruvate-binding domains"/>
    <property type="match status" value="1"/>
</dbReference>
<dbReference type="InterPro" id="IPR000032">
    <property type="entry name" value="HPr-like"/>
</dbReference>
<keyword evidence="16" id="KW-0479">Metal-binding</keyword>
<dbReference type="SUPFAM" id="SSF51621">
    <property type="entry name" value="Phosphoenolpyruvate/pyruvate domain"/>
    <property type="match status" value="1"/>
</dbReference>
<protein>
    <recommendedName>
        <fullName evidence="10">Phosphocarrier protein HPr</fullName>
        <ecNumber evidence="8">2.7.1.121</ecNumber>
        <ecNumber evidence="9">2.7.3.9</ecNumber>
    </recommendedName>
</protein>
<evidence type="ECO:0000256" key="9">
    <source>
        <dbReference type="ARBA" id="ARBA00012232"/>
    </source>
</evidence>
<keyword evidence="17" id="KW-0418">Kinase</keyword>
<dbReference type="RefSeq" id="WP_178357203.1">
    <property type="nucleotide sequence ID" value="NZ_JABFYL010000005.1"/>
</dbReference>
<dbReference type="Pfam" id="PF02896">
    <property type="entry name" value="PEP-utilizers_C"/>
    <property type="match status" value="1"/>
</dbReference>
<dbReference type="GO" id="GO:0005737">
    <property type="term" value="C:cytoplasm"/>
    <property type="evidence" value="ECO:0007669"/>
    <property type="project" value="UniProtKB-SubCell"/>
</dbReference>
<keyword evidence="14 22" id="KW-0808">Transferase</keyword>
<dbReference type="EC" id="2.7.3.9" evidence="9"/>
<evidence type="ECO:0000256" key="19">
    <source>
        <dbReference type="ARBA" id="ARBA00046577"/>
    </source>
</evidence>
<evidence type="ECO:0000256" key="10">
    <source>
        <dbReference type="ARBA" id="ARBA00020422"/>
    </source>
</evidence>
<keyword evidence="15" id="KW-0598">Phosphotransferase system</keyword>
<dbReference type="PANTHER" id="PTHR46244:SF6">
    <property type="entry name" value="PHOSPHOENOLPYRUVATE-PROTEIN PHOSPHOTRANSFERASE"/>
    <property type="match status" value="1"/>
</dbReference>
<dbReference type="InterPro" id="IPR050499">
    <property type="entry name" value="PEP-utilizing_PTS_enzyme"/>
</dbReference>
<comment type="caution">
    <text evidence="22">The sequence shown here is derived from an EMBL/GenBank/DDBJ whole genome shotgun (WGS) entry which is preliminary data.</text>
</comment>
<evidence type="ECO:0000259" key="20">
    <source>
        <dbReference type="PROSITE" id="PS51096"/>
    </source>
</evidence>
<evidence type="ECO:0000256" key="18">
    <source>
        <dbReference type="ARBA" id="ARBA00022842"/>
    </source>
</evidence>
<evidence type="ECO:0000256" key="14">
    <source>
        <dbReference type="ARBA" id="ARBA00022679"/>
    </source>
</evidence>
<dbReference type="Proteomes" id="UP000570517">
    <property type="component" value="Unassembled WGS sequence"/>
</dbReference>
<dbReference type="EC" id="2.7.1.121" evidence="8"/>
<dbReference type="SUPFAM" id="SSF52009">
    <property type="entry name" value="Phosphohistidine domain"/>
    <property type="match status" value="1"/>
</dbReference>
<comment type="cofactor">
    <cofactor evidence="3">
        <name>Mg(2+)</name>
        <dbReference type="ChEBI" id="CHEBI:18420"/>
    </cofactor>
</comment>
<dbReference type="PROSITE" id="PS00369">
    <property type="entry name" value="PTS_HPR_HIS"/>
    <property type="match status" value="1"/>
</dbReference>
<evidence type="ECO:0000259" key="21">
    <source>
        <dbReference type="PROSITE" id="PS51350"/>
    </source>
</evidence>
<sequence>MSAPGLVGLVVVSHSRALARAAVALAQEMVHGRQVKIAIAAGLDDTTFGTDATQIVEAITVAEQGAGVVVLMDLGSAVLSAELALDLLDDELRAGVVLCPAPLVEGLVVAAVAAAGGASADEVVAEATGALAGKIGHLHPVSASEALIDAPAGTDELTGSFLVENPHGLHARPAARLVQEARKRDARAFIRNRSTNSEWVGAGSLSKIATLGVRSGHEVEVRVAGSQAAETLDHILALAARHFDEPLTQTPEVTARVTPPQAPVGASPGLGIGPARSARLQPITIPDTPAEDPTTEWRRVSKAIAVVRRTISELRTRTAREVGEVEAAIFDAHQLFLDDTELLDAVHARIDGGESAVAAWSAAVTALAAEFAALPDPYLKARAEDVTAVGDQVLRAMLGSVASSANATGVLIAADLTPAEAAELPRDQVAAVVLAFGSPHAHNVILLRAKGIPAVVGAGPAVLSIAEGTVVAVDGTSGEFVIDPPEDVRRQFGDRVAALTLRKNAARARATEPAITTDGITVRVGANLGSVDDARAAVAAGADYAGLIRTEFLFLGRPEAPDVEEQTAVYRKIAESMDGRRITLRTLDIGGDKPLDFLPTPAEMNPFLGVRGIRLSLHHPQLLSDQLLAMARVAHQTPVSVMFPMVSTLDELFAARRLLDEALAATGSQRPPDLEVGMMVEVPAAALKAAAFAPHVDFFSIGTNDLTQYALAADRNNDAVATIGDTFDPGLLALIRSTCRGAGDRVSVSVCGEFAADERAAGLLIGLGVDALSVSPPAIATTKDAVRALDSREAAGAATAALAADSAAAVRDQLTPTPRG</sequence>
<name>A0A850PKA2_9MYCO</name>
<dbReference type="InterPro" id="IPR000121">
    <property type="entry name" value="PEP_util_C"/>
</dbReference>
<comment type="subunit">
    <text evidence="19">Homodimer. The dihydroxyacetone kinase complex is composed of a homodimer of DhaM, a homodimer of DhaK and the subunit DhaL.</text>
</comment>
<dbReference type="InterPro" id="IPR036637">
    <property type="entry name" value="Phosphohistidine_dom_sf"/>
</dbReference>
<evidence type="ECO:0000256" key="6">
    <source>
        <dbReference type="ARBA" id="ARBA00004496"/>
    </source>
</evidence>
<evidence type="ECO:0000256" key="16">
    <source>
        <dbReference type="ARBA" id="ARBA00022723"/>
    </source>
</evidence>
<dbReference type="PANTHER" id="PTHR46244">
    <property type="entry name" value="PHOSPHOENOLPYRUVATE-PROTEIN PHOSPHOTRANSFERASE"/>
    <property type="match status" value="1"/>
</dbReference>
<keyword evidence="22" id="KW-0670">Pyruvate</keyword>
<evidence type="ECO:0000256" key="13">
    <source>
        <dbReference type="ARBA" id="ARBA00022597"/>
    </source>
</evidence>
<dbReference type="InterPro" id="IPR004701">
    <property type="entry name" value="PTS_EIIA_man-typ"/>
</dbReference>
<dbReference type="PROSITE" id="PS00742">
    <property type="entry name" value="PEP_ENZYMES_2"/>
    <property type="match status" value="1"/>
</dbReference>
<dbReference type="Gene3D" id="3.50.30.10">
    <property type="entry name" value="Phosphohistidine domain"/>
    <property type="match status" value="1"/>
</dbReference>
<dbReference type="InterPro" id="IPR008279">
    <property type="entry name" value="PEP-util_enz_mobile_dom"/>
</dbReference>
<keyword evidence="12" id="KW-0963">Cytoplasm</keyword>
<organism evidence="22 23">
    <name type="scientific">Mycolicibacterium hippocampi</name>
    <dbReference type="NCBI Taxonomy" id="659824"/>
    <lineage>
        <taxon>Bacteria</taxon>
        <taxon>Bacillati</taxon>
        <taxon>Actinomycetota</taxon>
        <taxon>Actinomycetes</taxon>
        <taxon>Mycobacteriales</taxon>
        <taxon>Mycobacteriaceae</taxon>
        <taxon>Mycolicibacterium</taxon>
    </lineage>
</organism>
<dbReference type="InterPro" id="IPR012844">
    <property type="entry name" value="DhaM_N"/>
</dbReference>
<dbReference type="Pfam" id="PF05524">
    <property type="entry name" value="PEP-utilisers_N"/>
    <property type="match status" value="1"/>
</dbReference>
<dbReference type="NCBIfam" id="TIGR01003">
    <property type="entry name" value="PTS_HPr_family"/>
    <property type="match status" value="1"/>
</dbReference>
<dbReference type="Gene3D" id="3.40.50.510">
    <property type="entry name" value="Phosphotransferase system, mannose-type IIA component"/>
    <property type="match status" value="1"/>
</dbReference>
<dbReference type="NCBIfam" id="TIGR02364">
    <property type="entry name" value="dha_pts"/>
    <property type="match status" value="1"/>
</dbReference>
<proteinExistence type="inferred from homology"/>